<keyword evidence="2 10" id="KW-0812">Transmembrane</keyword>
<proteinExistence type="inferred from homology"/>
<dbReference type="Pfam" id="PF13675">
    <property type="entry name" value="PilJ"/>
    <property type="match status" value="2"/>
</dbReference>
<dbReference type="EMBL" id="AOGK01000022">
    <property type="protein sequence ID" value="MDG5977549.1"/>
    <property type="molecule type" value="Genomic_DNA"/>
</dbReference>
<dbReference type="InterPro" id="IPR029095">
    <property type="entry name" value="NarX-like_N"/>
</dbReference>
<evidence type="ECO:0000313" key="14">
    <source>
        <dbReference type="Proteomes" id="UP001152876"/>
    </source>
</evidence>
<dbReference type="PRINTS" id="PR00260">
    <property type="entry name" value="CHEMTRNSDUCR"/>
</dbReference>
<feature type="region of interest" description="Disordered" evidence="9">
    <location>
        <begin position="43"/>
        <end position="64"/>
    </location>
</feature>
<keyword evidence="3 10" id="KW-1133">Transmembrane helix</keyword>
<feature type="coiled-coil region" evidence="8">
    <location>
        <begin position="403"/>
        <end position="440"/>
    </location>
</feature>
<accession>A0A9X4NVL3</accession>
<dbReference type="GO" id="GO:0007165">
    <property type="term" value="P:signal transduction"/>
    <property type="evidence" value="ECO:0007669"/>
    <property type="project" value="UniProtKB-KW"/>
</dbReference>
<evidence type="ECO:0000256" key="4">
    <source>
        <dbReference type="ARBA" id="ARBA00023136"/>
    </source>
</evidence>
<evidence type="ECO:0000256" key="7">
    <source>
        <dbReference type="PROSITE-ProRule" id="PRU00284"/>
    </source>
</evidence>
<feature type="transmembrane region" description="Helical" evidence="10">
    <location>
        <begin position="82"/>
        <end position="101"/>
    </location>
</feature>
<evidence type="ECO:0000259" key="12">
    <source>
        <dbReference type="PROSITE" id="PS50885"/>
    </source>
</evidence>
<dbReference type="OrthoDB" id="9177152at2"/>
<dbReference type="GO" id="GO:0006935">
    <property type="term" value="P:chemotaxis"/>
    <property type="evidence" value="ECO:0007669"/>
    <property type="project" value="InterPro"/>
</dbReference>
<sequence length="761" mass="80502">MAMLDRFQGLFKKKAGDEPEPDLGDSIDQDIADLAAARLAPDSAAGDLAESRLPDDDSPSEAGMVSLPLLGRRPAEQHQRTLATLLAFGLVVLGAVTFFVLNQTQNLSVQVAATGDALMQSQRLAKSASQALIGSASAFPEVDQSAEVLFDNIAALRVGAGAEHGAGEEHAHGGDLVALAAELQPQLTEITPVVQRAHDNAAAILAQQKILTQVGDALRTINRQSSDLLEIAETISSLKLQQNAPAAEISASGQLVMLTQRIGKSANEFLTMEGVSPEAVFLLGKDLNTFKEIADGLLKGSEELRLAAAKDEQVRERLEALLAMYEQTRTEAGAILGNLQGLVSAREAQAGIIADSEPLRLALEKLQASLSSRSGLGGAEIAVLLLSAVFALGCAGGLAYVQLQDSRQRQRVAERQRQAAESLEQDAKRVNDANQAAILRLMNELQTVAEGDLTQEATVTEDITGAIADSVNYTVEELRSLVGNVQATATRVAQTTSAVESTSTELLAASTEQLREIRETGQSVLDMAQRINQVSGQAQESASVARTSLQAAESGLQAVQDAIGGMNAIRDQIQETSKRIKRLGESSQEIGEITELISDITEQTNVLALNAAIQAASAGEAGRGFSVVAEEVQRLAERSADATRQIAALVKAIQTDTQDAVAAMERSTQGVVEGAKLSDNAGTALSEIDRVSRRLAELIEQISSATSREAESANEVAGNIQHIFAVTEQTGEGTRSTAQQVRELSAMAEELRQSVSRFKIA</sequence>
<dbReference type="InterPro" id="IPR004089">
    <property type="entry name" value="MCPsignal_dom"/>
</dbReference>
<evidence type="ECO:0000313" key="13">
    <source>
        <dbReference type="EMBL" id="MDG5977549.1"/>
    </source>
</evidence>
<dbReference type="CDD" id="cd11386">
    <property type="entry name" value="MCP_signal"/>
    <property type="match status" value="1"/>
</dbReference>
<dbReference type="SUPFAM" id="SSF58104">
    <property type="entry name" value="Methyl-accepting chemotaxis protein (MCP) signaling domain"/>
    <property type="match status" value="1"/>
</dbReference>
<dbReference type="InterPro" id="IPR003660">
    <property type="entry name" value="HAMP_dom"/>
</dbReference>
<dbReference type="SMART" id="SM00283">
    <property type="entry name" value="MA"/>
    <property type="match status" value="1"/>
</dbReference>
<evidence type="ECO:0000256" key="10">
    <source>
        <dbReference type="SAM" id="Phobius"/>
    </source>
</evidence>
<name>A0A9X4NVL3_9BURK</name>
<comment type="similarity">
    <text evidence="6">Belongs to the methyl-accepting chemotaxis (MCP) protein family.</text>
</comment>
<keyword evidence="5 7" id="KW-0807">Transducer</keyword>
<evidence type="ECO:0000256" key="1">
    <source>
        <dbReference type="ARBA" id="ARBA00004141"/>
    </source>
</evidence>
<feature type="domain" description="Methyl-accepting transducer" evidence="11">
    <location>
        <begin position="488"/>
        <end position="724"/>
    </location>
</feature>
<dbReference type="AlphaFoldDB" id="A0A9X4NVL3"/>
<dbReference type="PANTHER" id="PTHR32089">
    <property type="entry name" value="METHYL-ACCEPTING CHEMOTAXIS PROTEIN MCPB"/>
    <property type="match status" value="1"/>
</dbReference>
<dbReference type="GO" id="GO:0004888">
    <property type="term" value="F:transmembrane signaling receptor activity"/>
    <property type="evidence" value="ECO:0007669"/>
    <property type="project" value="InterPro"/>
</dbReference>
<reference evidence="13" key="1">
    <citation type="submission" date="2013-01" db="EMBL/GenBank/DDBJ databases">
        <title>Genome draft of Hydrogenophaga taeniospiralis 2K1.</title>
        <authorList>
            <person name="Gomila M."/>
            <person name="Lalucat J."/>
        </authorList>
    </citation>
    <scope>NUCLEOTIDE SEQUENCE</scope>
    <source>
        <strain evidence="13">CCUG 15921</strain>
    </source>
</reference>
<keyword evidence="4 10" id="KW-0472">Membrane</keyword>
<gene>
    <name evidence="13" type="ORF">H010_19994</name>
</gene>
<evidence type="ECO:0000256" key="9">
    <source>
        <dbReference type="SAM" id="MobiDB-lite"/>
    </source>
</evidence>
<protein>
    <submittedName>
        <fullName evidence="13">Methyl-accepting chemotaxis sensory transducer</fullName>
    </submittedName>
</protein>
<evidence type="ECO:0000256" key="3">
    <source>
        <dbReference type="ARBA" id="ARBA00022989"/>
    </source>
</evidence>
<evidence type="ECO:0000256" key="2">
    <source>
        <dbReference type="ARBA" id="ARBA00022692"/>
    </source>
</evidence>
<evidence type="ECO:0000256" key="6">
    <source>
        <dbReference type="ARBA" id="ARBA00029447"/>
    </source>
</evidence>
<dbReference type="PROSITE" id="PS50111">
    <property type="entry name" value="CHEMOTAXIS_TRANSDUC_2"/>
    <property type="match status" value="1"/>
</dbReference>
<dbReference type="InterPro" id="IPR004090">
    <property type="entry name" value="Chemotax_Me-accpt_rcpt"/>
</dbReference>
<keyword evidence="8" id="KW-0175">Coiled coil</keyword>
<dbReference type="GO" id="GO:0016020">
    <property type="term" value="C:membrane"/>
    <property type="evidence" value="ECO:0007669"/>
    <property type="project" value="UniProtKB-SubCell"/>
</dbReference>
<comment type="caution">
    <text evidence="13">The sequence shown here is derived from an EMBL/GenBank/DDBJ whole genome shotgun (WGS) entry which is preliminary data.</text>
</comment>
<comment type="subcellular location">
    <subcellularLocation>
        <location evidence="1">Membrane</location>
        <topology evidence="1">Multi-pass membrane protein</topology>
    </subcellularLocation>
</comment>
<evidence type="ECO:0000256" key="8">
    <source>
        <dbReference type="SAM" id="Coils"/>
    </source>
</evidence>
<keyword evidence="14" id="KW-1185">Reference proteome</keyword>
<dbReference type="RefSeq" id="WP_068167265.1">
    <property type="nucleotide sequence ID" value="NZ_AOGK01000022.1"/>
</dbReference>
<dbReference type="PANTHER" id="PTHR32089:SF119">
    <property type="entry name" value="METHYL-ACCEPTING CHEMOTAXIS PROTEIN CTPL"/>
    <property type="match status" value="1"/>
</dbReference>
<organism evidence="13 14">
    <name type="scientific">Hydrogenophaga taeniospiralis CCUG 15921</name>
    <dbReference type="NCBI Taxonomy" id="1281780"/>
    <lineage>
        <taxon>Bacteria</taxon>
        <taxon>Pseudomonadati</taxon>
        <taxon>Pseudomonadota</taxon>
        <taxon>Betaproteobacteria</taxon>
        <taxon>Burkholderiales</taxon>
        <taxon>Comamonadaceae</taxon>
        <taxon>Hydrogenophaga</taxon>
    </lineage>
</organism>
<evidence type="ECO:0000259" key="11">
    <source>
        <dbReference type="PROSITE" id="PS50111"/>
    </source>
</evidence>
<dbReference type="FunFam" id="1.10.287.950:FF:000001">
    <property type="entry name" value="Methyl-accepting chemotaxis sensory transducer"/>
    <property type="match status" value="1"/>
</dbReference>
<dbReference type="PROSITE" id="PS50885">
    <property type="entry name" value="HAMP"/>
    <property type="match status" value="1"/>
</dbReference>
<dbReference type="Proteomes" id="UP001152876">
    <property type="component" value="Unassembled WGS sequence"/>
</dbReference>
<dbReference type="Gene3D" id="1.10.287.950">
    <property type="entry name" value="Methyl-accepting chemotaxis protein"/>
    <property type="match status" value="1"/>
</dbReference>
<dbReference type="Pfam" id="PF00015">
    <property type="entry name" value="MCPsignal"/>
    <property type="match status" value="1"/>
</dbReference>
<evidence type="ECO:0000256" key="5">
    <source>
        <dbReference type="ARBA" id="ARBA00023224"/>
    </source>
</evidence>
<feature type="domain" description="HAMP" evidence="12">
    <location>
        <begin position="435"/>
        <end position="483"/>
    </location>
</feature>